<dbReference type="VEuPathDB" id="FungiDB:HMPREF1544_02593"/>
<dbReference type="OMA" id="SKMTTRF"/>
<dbReference type="EMBL" id="KE123919">
    <property type="protein sequence ID" value="EPB90534.1"/>
    <property type="molecule type" value="Genomic_DNA"/>
</dbReference>
<dbReference type="AlphaFoldDB" id="S2JKP7"/>
<keyword evidence="2" id="KW-1185">Reference proteome</keyword>
<dbReference type="CDD" id="cd09917">
    <property type="entry name" value="F-box_SF"/>
    <property type="match status" value="1"/>
</dbReference>
<evidence type="ECO:0000313" key="2">
    <source>
        <dbReference type="Proteomes" id="UP000014254"/>
    </source>
</evidence>
<gene>
    <name evidence="1" type="ORF">HMPREF1544_02593</name>
</gene>
<evidence type="ECO:0000313" key="1">
    <source>
        <dbReference type="EMBL" id="EPB90534.1"/>
    </source>
</evidence>
<evidence type="ECO:0008006" key="3">
    <source>
        <dbReference type="Google" id="ProtNLM"/>
    </source>
</evidence>
<dbReference type="InParanoid" id="S2JKP7"/>
<proteinExistence type="predicted"/>
<protein>
    <recommendedName>
        <fullName evidence="3">F-box domain-containing protein</fullName>
    </recommendedName>
</protein>
<sequence>MASPLNTFPDEIIALILSQPSMDIKSLRTCLSVSSKLRRISLYILEYHRLPATQLFLTIDQEGKSKMTTRFEFSHFCPVSLNTLYTSNQPIARRYYTDKAYPVVRSMAIEDASFDIQSSSASIASSTSGTLVGSCSSSSLSVAKQPGYTSTPSDLASVYYHGNAKKLSAQKEGFHILQVSPHLTNHGPSWKLAYRITDKRKPEYYMTPINISIGFKHLVKLDALNHNANVIVTSEPPLKSMNKVKHWVNRLF</sequence>
<reference evidence="2" key="1">
    <citation type="submission" date="2013-05" db="EMBL/GenBank/DDBJ databases">
        <title>The Genome sequence of Mucor circinelloides f. circinelloides 1006PhL.</title>
        <authorList>
            <consortium name="The Broad Institute Genomics Platform"/>
            <person name="Cuomo C."/>
            <person name="Earl A."/>
            <person name="Findley K."/>
            <person name="Lee S.C."/>
            <person name="Walker B."/>
            <person name="Young S."/>
            <person name="Zeng Q."/>
            <person name="Gargeya S."/>
            <person name="Fitzgerald M."/>
            <person name="Haas B."/>
            <person name="Abouelleil A."/>
            <person name="Allen A.W."/>
            <person name="Alvarado L."/>
            <person name="Arachchi H.M."/>
            <person name="Berlin A.M."/>
            <person name="Chapman S.B."/>
            <person name="Gainer-Dewar J."/>
            <person name="Goldberg J."/>
            <person name="Griggs A."/>
            <person name="Gujja S."/>
            <person name="Hansen M."/>
            <person name="Howarth C."/>
            <person name="Imamovic A."/>
            <person name="Ireland A."/>
            <person name="Larimer J."/>
            <person name="McCowan C."/>
            <person name="Murphy C."/>
            <person name="Pearson M."/>
            <person name="Poon T.W."/>
            <person name="Priest M."/>
            <person name="Roberts A."/>
            <person name="Saif S."/>
            <person name="Shea T."/>
            <person name="Sisk P."/>
            <person name="Sykes S."/>
            <person name="Wortman J."/>
            <person name="Nusbaum C."/>
            <person name="Birren B."/>
        </authorList>
    </citation>
    <scope>NUCLEOTIDE SEQUENCE [LARGE SCALE GENOMIC DNA]</scope>
    <source>
        <strain evidence="2">1006PhL</strain>
    </source>
</reference>
<dbReference type="eggNOG" id="ENOG502RAC6">
    <property type="taxonomic scope" value="Eukaryota"/>
</dbReference>
<name>S2JKP7_MUCC1</name>
<dbReference type="OrthoDB" id="2266906at2759"/>
<accession>S2JKP7</accession>
<organism evidence="1 2">
    <name type="scientific">Mucor circinelloides f. circinelloides (strain 1006PhL)</name>
    <name type="common">Mucormycosis agent</name>
    <name type="synonym">Calyptromyces circinelloides</name>
    <dbReference type="NCBI Taxonomy" id="1220926"/>
    <lineage>
        <taxon>Eukaryota</taxon>
        <taxon>Fungi</taxon>
        <taxon>Fungi incertae sedis</taxon>
        <taxon>Mucoromycota</taxon>
        <taxon>Mucoromycotina</taxon>
        <taxon>Mucoromycetes</taxon>
        <taxon>Mucorales</taxon>
        <taxon>Mucorineae</taxon>
        <taxon>Mucoraceae</taxon>
        <taxon>Mucor</taxon>
    </lineage>
</organism>
<dbReference type="Proteomes" id="UP000014254">
    <property type="component" value="Unassembled WGS sequence"/>
</dbReference>